<comment type="caution">
    <text evidence="6">The sequence shown here is derived from an EMBL/GenBank/DDBJ whole genome shotgun (WGS) entry which is preliminary data.</text>
</comment>
<dbReference type="PANTHER" id="PTHR43284:SF1">
    <property type="entry name" value="ASPARAGINE SYNTHETASE"/>
    <property type="match status" value="1"/>
</dbReference>
<dbReference type="RefSeq" id="WP_184441168.1">
    <property type="nucleotide sequence ID" value="NZ_JACHNS010000004.1"/>
</dbReference>
<protein>
    <recommendedName>
        <fullName evidence="3">asparagine synthase (glutamine-hydrolyzing)</fullName>
        <ecNumber evidence="3">6.3.5.4</ecNumber>
    </recommendedName>
</protein>
<keyword evidence="7" id="KW-1185">Reference proteome</keyword>
<dbReference type="Proteomes" id="UP000554726">
    <property type="component" value="Unassembled WGS sequence"/>
</dbReference>
<evidence type="ECO:0000313" key="6">
    <source>
        <dbReference type="EMBL" id="MBB4594055.1"/>
    </source>
</evidence>
<keyword evidence="6" id="KW-0436">Ligase</keyword>
<evidence type="ECO:0000256" key="1">
    <source>
        <dbReference type="ARBA" id="ARBA00005187"/>
    </source>
</evidence>
<proteinExistence type="inferred from homology"/>
<gene>
    <name evidence="6" type="ORF">FHR60_002739</name>
</gene>
<dbReference type="EMBL" id="JACHNS010000004">
    <property type="protein sequence ID" value="MBB4594055.1"/>
    <property type="molecule type" value="Genomic_DNA"/>
</dbReference>
<dbReference type="InterPro" id="IPR006426">
    <property type="entry name" value="Asn_synth_AEB"/>
</dbReference>
<sequence length="583" mass="64351">MYRYLLVLGPAHVHGNGRNDMDEALRQIGLFPRLHSGSMTLYASNDTPVLDISGGSALIGHIFSRHDNSPLEDVTWLHALSTAQRMRQLIQTQWGEYLMLQAAHQDTGAQTDADNVTVMRDPSGGVACVYALQAGFITSDISIAAHAGLYTRQIDWEYIAHTLRYPHLKTGRTGLVGVRELLPGSQLRIHSGQGSVDQLWNPWDFVAPPHRQHDLRDAQAQVRQAVASTVARWAQTDASVLLELSGGLDSSIIAACLKHGTARVACCNLVTPVPGADERHYARQMADLLGTELIVRTLGFDAAPIDFAPPAHAVAPSTWFLQHASNALKESVARQLAISSFFSGGGGDTVFCYTRTAAPAVDAFWERGVRAGITAIHALAELHQCTLWKAARLTMKKHFAQPGPPRRAERAFLPASQPDTPLEFHPWFDAPAHGLPGDRERIFDLAGTQVFRDGLARSASWHLRMPLLSQPVVEACLAVPSWMWISGGRNRAVARDAFAEELPAQILYRRSKGTFMNYSGAVYRQSRHQIRDYLLHGRLQDQGLLDADALRRHFDAVPADGDDDSFMRLFDLCAVENWVRHQG</sequence>
<dbReference type="InterPro" id="IPR014729">
    <property type="entry name" value="Rossmann-like_a/b/a_fold"/>
</dbReference>
<evidence type="ECO:0000256" key="3">
    <source>
        <dbReference type="ARBA" id="ARBA00012737"/>
    </source>
</evidence>
<comment type="similarity">
    <text evidence="2">Belongs to the asparagine synthetase family.</text>
</comment>
<evidence type="ECO:0000256" key="2">
    <source>
        <dbReference type="ARBA" id="ARBA00005752"/>
    </source>
</evidence>
<dbReference type="PIRSF" id="PIRSF001589">
    <property type="entry name" value="Asn_synthetase_glu-h"/>
    <property type="match status" value="1"/>
</dbReference>
<dbReference type="SUPFAM" id="SSF52402">
    <property type="entry name" value="Adenine nucleotide alpha hydrolases-like"/>
    <property type="match status" value="1"/>
</dbReference>
<dbReference type="Pfam" id="PF00733">
    <property type="entry name" value="Asn_synthase"/>
    <property type="match status" value="1"/>
</dbReference>
<dbReference type="GO" id="GO:0004066">
    <property type="term" value="F:asparagine synthase (glutamine-hydrolyzing) activity"/>
    <property type="evidence" value="ECO:0007669"/>
    <property type="project" value="UniProtKB-EC"/>
</dbReference>
<accession>A0ABR6JMK5</accession>
<dbReference type="EC" id="6.3.5.4" evidence="3"/>
<feature type="domain" description="Asparagine synthetase" evidence="5">
    <location>
        <begin position="221"/>
        <end position="579"/>
    </location>
</feature>
<dbReference type="InterPro" id="IPR051786">
    <property type="entry name" value="ASN_synthetase/amidase"/>
</dbReference>
<comment type="pathway">
    <text evidence="1">Amino-acid biosynthesis; L-asparagine biosynthesis; L-asparagine from L-aspartate (L-Gln route): step 1/1.</text>
</comment>
<comment type="catalytic activity">
    <reaction evidence="4">
        <text>L-aspartate + L-glutamine + ATP + H2O = L-asparagine + L-glutamate + AMP + diphosphate + H(+)</text>
        <dbReference type="Rhea" id="RHEA:12228"/>
        <dbReference type="ChEBI" id="CHEBI:15377"/>
        <dbReference type="ChEBI" id="CHEBI:15378"/>
        <dbReference type="ChEBI" id="CHEBI:29985"/>
        <dbReference type="ChEBI" id="CHEBI:29991"/>
        <dbReference type="ChEBI" id="CHEBI:30616"/>
        <dbReference type="ChEBI" id="CHEBI:33019"/>
        <dbReference type="ChEBI" id="CHEBI:58048"/>
        <dbReference type="ChEBI" id="CHEBI:58359"/>
        <dbReference type="ChEBI" id="CHEBI:456215"/>
        <dbReference type="EC" id="6.3.5.4"/>
    </reaction>
</comment>
<evidence type="ECO:0000256" key="4">
    <source>
        <dbReference type="ARBA" id="ARBA00048741"/>
    </source>
</evidence>
<name>A0ABR6JMK5_9XANT</name>
<dbReference type="InterPro" id="IPR001962">
    <property type="entry name" value="Asn_synthase"/>
</dbReference>
<evidence type="ECO:0000313" key="7">
    <source>
        <dbReference type="Proteomes" id="UP000554726"/>
    </source>
</evidence>
<dbReference type="Gene3D" id="3.40.50.620">
    <property type="entry name" value="HUPs"/>
    <property type="match status" value="2"/>
</dbReference>
<dbReference type="CDD" id="cd01991">
    <property type="entry name" value="Asn_synthase_B_C"/>
    <property type="match status" value="1"/>
</dbReference>
<organism evidence="6 7">
    <name type="scientific">Xanthomonas cannabis</name>
    <dbReference type="NCBI Taxonomy" id="1885674"/>
    <lineage>
        <taxon>Bacteria</taxon>
        <taxon>Pseudomonadati</taxon>
        <taxon>Pseudomonadota</taxon>
        <taxon>Gammaproteobacteria</taxon>
        <taxon>Lysobacterales</taxon>
        <taxon>Lysobacteraceae</taxon>
        <taxon>Xanthomonas</taxon>
    </lineage>
</organism>
<evidence type="ECO:0000259" key="5">
    <source>
        <dbReference type="Pfam" id="PF00733"/>
    </source>
</evidence>
<reference evidence="6 7" key="1">
    <citation type="submission" date="2020-08" db="EMBL/GenBank/DDBJ databases">
        <title>Studying the diversity of plant-associated saprophytic bacteria and their role in host health and plant-pathogen interactions.</title>
        <authorList>
            <person name="Potnis N."/>
        </authorList>
    </citation>
    <scope>NUCLEOTIDE SEQUENCE [LARGE SCALE GENOMIC DNA]</scope>
    <source>
        <strain evidence="6 7">F16</strain>
    </source>
</reference>
<dbReference type="PANTHER" id="PTHR43284">
    <property type="entry name" value="ASPARAGINE SYNTHETASE (GLUTAMINE-HYDROLYZING)"/>
    <property type="match status" value="1"/>
</dbReference>